<comment type="similarity">
    <text evidence="8 9">Belongs to the TRAP transporter small permease family.</text>
</comment>
<evidence type="ECO:0000256" key="4">
    <source>
        <dbReference type="ARBA" id="ARBA00022519"/>
    </source>
</evidence>
<keyword evidence="12" id="KW-1185">Reference proteome</keyword>
<comment type="subcellular location">
    <subcellularLocation>
        <location evidence="1 9">Cell inner membrane</location>
        <topology evidence="1 9">Multi-pass membrane protein</topology>
    </subcellularLocation>
</comment>
<dbReference type="PANTHER" id="PTHR35011">
    <property type="entry name" value="2,3-DIKETO-L-GULONATE TRAP TRANSPORTER SMALL PERMEASE PROTEIN YIAM"/>
    <property type="match status" value="1"/>
</dbReference>
<dbReference type="Proteomes" id="UP000323258">
    <property type="component" value="Unassembled WGS sequence"/>
</dbReference>
<evidence type="ECO:0000256" key="3">
    <source>
        <dbReference type="ARBA" id="ARBA00022475"/>
    </source>
</evidence>
<dbReference type="InterPro" id="IPR055348">
    <property type="entry name" value="DctQ"/>
</dbReference>
<reference evidence="11 12" key="2">
    <citation type="submission" date="2019-09" db="EMBL/GenBank/DDBJ databases">
        <title>Mesorhizobium sp. MaA-C15 isolated from Microcystis aeruginosa.</title>
        <authorList>
            <person name="Jeong S.E."/>
            <person name="Jin H.M."/>
            <person name="Jeon C.O."/>
        </authorList>
    </citation>
    <scope>NUCLEOTIDE SEQUENCE [LARGE SCALE GENOMIC DNA]</scope>
    <source>
        <strain evidence="11 12">MaA-C15</strain>
    </source>
</reference>
<name>A0A5D4GRC9_9HYPH</name>
<feature type="domain" description="Tripartite ATP-independent periplasmic transporters DctQ component" evidence="10">
    <location>
        <begin position="27"/>
        <end position="155"/>
    </location>
</feature>
<evidence type="ECO:0000256" key="8">
    <source>
        <dbReference type="ARBA" id="ARBA00038436"/>
    </source>
</evidence>
<evidence type="ECO:0000259" key="10">
    <source>
        <dbReference type="Pfam" id="PF04290"/>
    </source>
</evidence>
<evidence type="ECO:0000256" key="9">
    <source>
        <dbReference type="RuleBase" id="RU369079"/>
    </source>
</evidence>
<proteinExistence type="inferred from homology"/>
<feature type="transmembrane region" description="Helical" evidence="9">
    <location>
        <begin position="20"/>
        <end position="41"/>
    </location>
</feature>
<keyword evidence="4 9" id="KW-0997">Cell inner membrane</keyword>
<dbReference type="GO" id="GO:0005886">
    <property type="term" value="C:plasma membrane"/>
    <property type="evidence" value="ECO:0007669"/>
    <property type="project" value="UniProtKB-SubCell"/>
</dbReference>
<sequence>MLERLRPLAEWLYRRGENLIVIMIGVMFVAFLLQVVFRYLLNWPTGWSNELTVVMWIWVVLFGAAFVVREEEEIRFDLVYGAVTPRVRRVMVFLAAVALIGLYSYSFPAVYDYVTFMKVQKTAYLKIRFDWLFSIYVVFVIAIVARYVWLAWHAVKGPAPEDFDPTKASSGV</sequence>
<evidence type="ECO:0000256" key="7">
    <source>
        <dbReference type="ARBA" id="ARBA00023136"/>
    </source>
</evidence>
<comment type="function">
    <text evidence="9">Part of the tripartite ATP-independent periplasmic (TRAP) transport system.</text>
</comment>
<evidence type="ECO:0000256" key="5">
    <source>
        <dbReference type="ARBA" id="ARBA00022692"/>
    </source>
</evidence>
<feature type="transmembrane region" description="Helical" evidence="9">
    <location>
        <begin position="53"/>
        <end position="69"/>
    </location>
</feature>
<keyword evidence="5 9" id="KW-0812">Transmembrane</keyword>
<reference evidence="11 12" key="1">
    <citation type="submission" date="2019-08" db="EMBL/GenBank/DDBJ databases">
        <authorList>
            <person name="Seo Y.L."/>
        </authorList>
    </citation>
    <scope>NUCLEOTIDE SEQUENCE [LARGE SCALE GENOMIC DNA]</scope>
    <source>
        <strain evidence="11 12">MaA-C15</strain>
    </source>
</reference>
<dbReference type="InterPro" id="IPR007387">
    <property type="entry name" value="TRAP_DctQ"/>
</dbReference>
<organism evidence="11 12">
    <name type="scientific">Neoaquamicrobium microcysteis</name>
    <dbReference type="NCBI Taxonomy" id="2682781"/>
    <lineage>
        <taxon>Bacteria</taxon>
        <taxon>Pseudomonadati</taxon>
        <taxon>Pseudomonadota</taxon>
        <taxon>Alphaproteobacteria</taxon>
        <taxon>Hyphomicrobiales</taxon>
        <taxon>Phyllobacteriaceae</taxon>
        <taxon>Neoaquamicrobium</taxon>
    </lineage>
</organism>
<dbReference type="RefSeq" id="WP_148915708.1">
    <property type="nucleotide sequence ID" value="NZ_VSZS01000065.1"/>
</dbReference>
<feature type="transmembrane region" description="Helical" evidence="9">
    <location>
        <begin position="131"/>
        <end position="149"/>
    </location>
</feature>
<evidence type="ECO:0000256" key="6">
    <source>
        <dbReference type="ARBA" id="ARBA00022989"/>
    </source>
</evidence>
<gene>
    <name evidence="11" type="ORF">FY036_15755</name>
</gene>
<protein>
    <recommendedName>
        <fullName evidence="9">TRAP transporter small permease protein</fullName>
    </recommendedName>
</protein>
<dbReference type="GO" id="GO:0015740">
    <property type="term" value="P:C4-dicarboxylate transport"/>
    <property type="evidence" value="ECO:0007669"/>
    <property type="project" value="TreeGrafter"/>
</dbReference>
<keyword evidence="7 9" id="KW-0472">Membrane</keyword>
<evidence type="ECO:0000256" key="1">
    <source>
        <dbReference type="ARBA" id="ARBA00004429"/>
    </source>
</evidence>
<keyword evidence="3" id="KW-1003">Cell membrane</keyword>
<evidence type="ECO:0000313" key="12">
    <source>
        <dbReference type="Proteomes" id="UP000323258"/>
    </source>
</evidence>
<keyword evidence="2 9" id="KW-0813">Transport</keyword>
<evidence type="ECO:0000256" key="2">
    <source>
        <dbReference type="ARBA" id="ARBA00022448"/>
    </source>
</evidence>
<dbReference type="GO" id="GO:0022857">
    <property type="term" value="F:transmembrane transporter activity"/>
    <property type="evidence" value="ECO:0007669"/>
    <property type="project" value="UniProtKB-UniRule"/>
</dbReference>
<comment type="caution">
    <text evidence="11">The sequence shown here is derived from an EMBL/GenBank/DDBJ whole genome shotgun (WGS) entry which is preliminary data.</text>
</comment>
<keyword evidence="6 9" id="KW-1133">Transmembrane helix</keyword>
<dbReference type="PANTHER" id="PTHR35011:SF2">
    <property type="entry name" value="2,3-DIKETO-L-GULONATE TRAP TRANSPORTER SMALL PERMEASE PROTEIN YIAM"/>
    <property type="match status" value="1"/>
</dbReference>
<accession>A0A5D4GRC9</accession>
<comment type="subunit">
    <text evidence="9">The complex comprises the extracytoplasmic solute receptor protein and the two transmembrane proteins.</text>
</comment>
<evidence type="ECO:0000313" key="11">
    <source>
        <dbReference type="EMBL" id="TYR30907.1"/>
    </source>
</evidence>
<dbReference type="Pfam" id="PF04290">
    <property type="entry name" value="DctQ"/>
    <property type="match status" value="1"/>
</dbReference>
<dbReference type="OrthoDB" id="4250245at2"/>
<feature type="transmembrane region" description="Helical" evidence="9">
    <location>
        <begin position="90"/>
        <end position="111"/>
    </location>
</feature>
<dbReference type="EMBL" id="VSZS01000065">
    <property type="protein sequence ID" value="TYR30907.1"/>
    <property type="molecule type" value="Genomic_DNA"/>
</dbReference>
<dbReference type="AlphaFoldDB" id="A0A5D4GRC9"/>